<dbReference type="OrthoDB" id="2793621at2759"/>
<name>A8N554_COPC7</name>
<proteinExistence type="predicted"/>
<dbReference type="EMBL" id="AACS02000003">
    <property type="protein sequence ID" value="EAU91894.2"/>
    <property type="molecule type" value="Genomic_DNA"/>
</dbReference>
<dbReference type="AlphaFoldDB" id="A8N554"/>
<protein>
    <submittedName>
        <fullName evidence="1">Uncharacterized protein</fullName>
    </submittedName>
</protein>
<organism evidence="1 2">
    <name type="scientific">Coprinopsis cinerea (strain Okayama-7 / 130 / ATCC MYA-4618 / FGSC 9003)</name>
    <name type="common">Inky cap fungus</name>
    <name type="synonym">Hormographiella aspergillata</name>
    <dbReference type="NCBI Taxonomy" id="240176"/>
    <lineage>
        <taxon>Eukaryota</taxon>
        <taxon>Fungi</taxon>
        <taxon>Dikarya</taxon>
        <taxon>Basidiomycota</taxon>
        <taxon>Agaricomycotina</taxon>
        <taxon>Agaricomycetes</taxon>
        <taxon>Agaricomycetidae</taxon>
        <taxon>Agaricales</taxon>
        <taxon>Agaricineae</taxon>
        <taxon>Psathyrellaceae</taxon>
        <taxon>Coprinopsis</taxon>
    </lineage>
</organism>
<dbReference type="RefSeq" id="XP_001829972.2">
    <property type="nucleotide sequence ID" value="XM_001829920.2"/>
</dbReference>
<dbReference type="OMA" id="QHTISYS"/>
<accession>A8N554</accession>
<dbReference type="GeneID" id="6006411"/>
<evidence type="ECO:0000313" key="2">
    <source>
        <dbReference type="Proteomes" id="UP000001861"/>
    </source>
</evidence>
<dbReference type="Proteomes" id="UP000001861">
    <property type="component" value="Unassembled WGS sequence"/>
</dbReference>
<dbReference type="HOGENOM" id="CLU_1004896_0_0_1"/>
<sequence>MISISRTRLDGDFVLDIKPHGAQRATAQSALTLSIPTFDHESMSISPRPVSNGASISDGEIQPWSALFQSTIWTPCKEAFPTDAVSSLHSPIDFDDSEPASMTLESDSRSAPSWLPAILDPTTLSCNFDYACLEGMDDELLHTPHLAFATSCWEAVAPLSTRTSGAGTTHTNKGRTWELDASPYRNSSLSVETSTSDSPIPVFLTPSLWSDGEEDSDSDESSYDDCWTITDGVHTVGAFSPMGKEKDIYYDDFDAVKPISLVVESRSPRSLHSHSNFSDEKSRSVGQFPTPVIRRKTSMSGRLAAFCANIPTKLTLVRPGAQVSA</sequence>
<evidence type="ECO:0000313" key="1">
    <source>
        <dbReference type="EMBL" id="EAU91894.2"/>
    </source>
</evidence>
<keyword evidence="2" id="KW-1185">Reference proteome</keyword>
<gene>
    <name evidence="1" type="ORF">CC1G_04661</name>
</gene>
<reference evidence="1 2" key="1">
    <citation type="journal article" date="2010" name="Proc. Natl. Acad. Sci. U.S.A.">
        <title>Insights into evolution of multicellular fungi from the assembled chromosomes of the mushroom Coprinopsis cinerea (Coprinus cinereus).</title>
        <authorList>
            <person name="Stajich J.E."/>
            <person name="Wilke S.K."/>
            <person name="Ahren D."/>
            <person name="Au C.H."/>
            <person name="Birren B.W."/>
            <person name="Borodovsky M."/>
            <person name="Burns C."/>
            <person name="Canback B."/>
            <person name="Casselton L.A."/>
            <person name="Cheng C.K."/>
            <person name="Deng J."/>
            <person name="Dietrich F.S."/>
            <person name="Fargo D.C."/>
            <person name="Farman M.L."/>
            <person name="Gathman A.C."/>
            <person name="Goldberg J."/>
            <person name="Guigo R."/>
            <person name="Hoegger P.J."/>
            <person name="Hooker J.B."/>
            <person name="Huggins A."/>
            <person name="James T.Y."/>
            <person name="Kamada T."/>
            <person name="Kilaru S."/>
            <person name="Kodira C."/>
            <person name="Kues U."/>
            <person name="Kupfer D."/>
            <person name="Kwan H.S."/>
            <person name="Lomsadze A."/>
            <person name="Li W."/>
            <person name="Lilly W.W."/>
            <person name="Ma L.J."/>
            <person name="Mackey A.J."/>
            <person name="Manning G."/>
            <person name="Martin F."/>
            <person name="Muraguchi H."/>
            <person name="Natvig D.O."/>
            <person name="Palmerini H."/>
            <person name="Ramesh M.A."/>
            <person name="Rehmeyer C.J."/>
            <person name="Roe B.A."/>
            <person name="Shenoy N."/>
            <person name="Stanke M."/>
            <person name="Ter-Hovhannisyan V."/>
            <person name="Tunlid A."/>
            <person name="Velagapudi R."/>
            <person name="Vision T.J."/>
            <person name="Zeng Q."/>
            <person name="Zolan M.E."/>
            <person name="Pukkila P.J."/>
        </authorList>
    </citation>
    <scope>NUCLEOTIDE SEQUENCE [LARGE SCALE GENOMIC DNA]</scope>
    <source>
        <strain evidence="2">Okayama-7 / 130 / ATCC MYA-4618 / FGSC 9003</strain>
    </source>
</reference>
<comment type="caution">
    <text evidence="1">The sequence shown here is derived from an EMBL/GenBank/DDBJ whole genome shotgun (WGS) entry which is preliminary data.</text>
</comment>
<dbReference type="KEGG" id="cci:CC1G_04661"/>
<dbReference type="VEuPathDB" id="FungiDB:CC1G_04661"/>
<dbReference type="InParanoid" id="A8N554"/>